<dbReference type="Pfam" id="PF15717">
    <property type="entry name" value="PCM1_C"/>
    <property type="match status" value="1"/>
</dbReference>
<keyword evidence="1" id="KW-0175">Coiled coil</keyword>
<feature type="compositionally biased region" description="Low complexity" evidence="2">
    <location>
        <begin position="990"/>
        <end position="1011"/>
    </location>
</feature>
<keyword evidence="5" id="KW-1185">Reference proteome</keyword>
<feature type="compositionally biased region" description="Low complexity" evidence="2">
    <location>
        <begin position="87"/>
        <end position="108"/>
    </location>
</feature>
<feature type="compositionally biased region" description="Polar residues" evidence="2">
    <location>
        <begin position="1372"/>
        <end position="1382"/>
    </location>
</feature>
<feature type="compositionally biased region" description="Polar residues" evidence="2">
    <location>
        <begin position="934"/>
        <end position="949"/>
    </location>
</feature>
<evidence type="ECO:0000259" key="3">
    <source>
        <dbReference type="Pfam" id="PF15717"/>
    </source>
</evidence>
<protein>
    <recommendedName>
        <fullName evidence="3">Pericentriolar material 1 protein C-terminal domain-containing protein</fullName>
    </recommendedName>
</protein>
<evidence type="ECO:0000313" key="5">
    <source>
        <dbReference type="Proteomes" id="UP001516400"/>
    </source>
</evidence>
<dbReference type="EMBL" id="JABFTP020000001">
    <property type="protein sequence ID" value="KAL3266031.1"/>
    <property type="molecule type" value="Genomic_DNA"/>
</dbReference>
<feature type="coiled-coil region" evidence="1">
    <location>
        <begin position="213"/>
        <end position="309"/>
    </location>
</feature>
<feature type="region of interest" description="Disordered" evidence="2">
    <location>
        <begin position="1350"/>
        <end position="1399"/>
    </location>
</feature>
<proteinExistence type="predicted"/>
<feature type="compositionally biased region" description="Polar residues" evidence="2">
    <location>
        <begin position="410"/>
        <end position="426"/>
    </location>
</feature>
<dbReference type="InterPro" id="IPR031446">
    <property type="entry name" value="PCM1_C"/>
</dbReference>
<reference evidence="4 5" key="1">
    <citation type="journal article" date="2021" name="BMC Biol.">
        <title>Horizontally acquired antibacterial genes associated with adaptive radiation of ladybird beetles.</title>
        <authorList>
            <person name="Li H.S."/>
            <person name="Tang X.F."/>
            <person name="Huang Y.H."/>
            <person name="Xu Z.Y."/>
            <person name="Chen M.L."/>
            <person name="Du X.Y."/>
            <person name="Qiu B.Y."/>
            <person name="Chen P.T."/>
            <person name="Zhang W."/>
            <person name="Slipinski A."/>
            <person name="Escalona H.E."/>
            <person name="Waterhouse R.M."/>
            <person name="Zwick A."/>
            <person name="Pang H."/>
        </authorList>
    </citation>
    <scope>NUCLEOTIDE SEQUENCE [LARGE SCALE GENOMIC DNA]</scope>
    <source>
        <strain evidence="4">SYSU2018</strain>
    </source>
</reference>
<feature type="compositionally biased region" description="Basic and acidic residues" evidence="2">
    <location>
        <begin position="506"/>
        <end position="516"/>
    </location>
</feature>
<feature type="region of interest" description="Disordered" evidence="2">
    <location>
        <begin position="501"/>
        <end position="524"/>
    </location>
</feature>
<dbReference type="PANTHER" id="PTHR14164">
    <property type="entry name" value="PERICENTRIOLAR MATERIAL 1-RELATED"/>
    <property type="match status" value="1"/>
</dbReference>
<name>A0ABD2MI13_9CUCU</name>
<feature type="region of interest" description="Disordered" evidence="2">
    <location>
        <begin position="977"/>
        <end position="1043"/>
    </location>
</feature>
<dbReference type="PANTHER" id="PTHR14164:SF12">
    <property type="entry name" value="PERICENTRIOLAR MATERIAL 1 PROTEIN"/>
    <property type="match status" value="1"/>
</dbReference>
<feature type="domain" description="Pericentriolar material 1 protein C-terminal" evidence="3">
    <location>
        <begin position="1051"/>
        <end position="1119"/>
    </location>
</feature>
<evidence type="ECO:0000256" key="2">
    <source>
        <dbReference type="SAM" id="MobiDB-lite"/>
    </source>
</evidence>
<accession>A0ABD2MI13</accession>
<gene>
    <name evidence="4" type="ORF">HHI36_010218</name>
</gene>
<feature type="region of interest" description="Disordered" evidence="2">
    <location>
        <begin position="930"/>
        <end position="956"/>
    </location>
</feature>
<feature type="compositionally biased region" description="Basic and acidic residues" evidence="2">
    <location>
        <begin position="427"/>
        <end position="439"/>
    </location>
</feature>
<comment type="caution">
    <text evidence="4">The sequence shown here is derived from an EMBL/GenBank/DDBJ whole genome shotgun (WGS) entry which is preliminary data.</text>
</comment>
<evidence type="ECO:0000313" key="4">
    <source>
        <dbReference type="EMBL" id="KAL3266031.1"/>
    </source>
</evidence>
<evidence type="ECO:0000256" key="1">
    <source>
        <dbReference type="SAM" id="Coils"/>
    </source>
</evidence>
<feature type="region of interest" description="Disordered" evidence="2">
    <location>
        <begin position="580"/>
        <end position="603"/>
    </location>
</feature>
<feature type="compositionally biased region" description="Low complexity" evidence="2">
    <location>
        <begin position="594"/>
        <end position="603"/>
    </location>
</feature>
<feature type="region of interest" description="Disordered" evidence="2">
    <location>
        <begin position="1"/>
        <end position="20"/>
    </location>
</feature>
<feature type="compositionally biased region" description="Basic and acidic residues" evidence="2">
    <location>
        <begin position="1383"/>
        <end position="1399"/>
    </location>
</feature>
<feature type="region of interest" description="Disordered" evidence="2">
    <location>
        <begin position="410"/>
        <end position="439"/>
    </location>
</feature>
<feature type="region of interest" description="Disordered" evidence="2">
    <location>
        <begin position="38"/>
        <end position="61"/>
    </location>
</feature>
<organism evidence="4 5">
    <name type="scientific">Cryptolaemus montrouzieri</name>
    <dbReference type="NCBI Taxonomy" id="559131"/>
    <lineage>
        <taxon>Eukaryota</taxon>
        <taxon>Metazoa</taxon>
        <taxon>Ecdysozoa</taxon>
        <taxon>Arthropoda</taxon>
        <taxon>Hexapoda</taxon>
        <taxon>Insecta</taxon>
        <taxon>Pterygota</taxon>
        <taxon>Neoptera</taxon>
        <taxon>Endopterygota</taxon>
        <taxon>Coleoptera</taxon>
        <taxon>Polyphaga</taxon>
        <taxon>Cucujiformia</taxon>
        <taxon>Coccinelloidea</taxon>
        <taxon>Coccinellidae</taxon>
        <taxon>Scymninae</taxon>
        <taxon>Scymnini</taxon>
        <taxon>Cryptolaemus</taxon>
    </lineage>
</organism>
<feature type="region of interest" description="Disordered" evidence="2">
    <location>
        <begin position="85"/>
        <end position="113"/>
    </location>
</feature>
<dbReference type="Proteomes" id="UP001516400">
    <property type="component" value="Unassembled WGS sequence"/>
</dbReference>
<dbReference type="InterPro" id="IPR024138">
    <property type="entry name" value="Pericentriolar_Pcm1"/>
</dbReference>
<sequence>MSDDKRKLNKHSTGTVPKVKYSVKYRNNTGQQQLYSDRDNLRNLPNNLSSEWSPRRSESNFHRNSQHMNFESMDAALEESHQNGVYTNGTATSSQTSSSNSRRNSCSTVPKCDNVTKYPNKKQIEDKLNQIREYLHITTSLMSSMKNSDDQNSECIGDNTVERKNDFEEQTNSEILRDVQNMSLQHLKQKGDSRLRDARLLQERLAQGNASNSNRMENNLQEYDLAIAELEETTKTLNGDVKGDVNNFQHQDEERYINEEIEELQNEIQVMHNANEDRNKLIQLLDKRDAELRCQHLELQNKLTELQTKKTQVDHLVAALHNAPRPEDDMSSHVRKIVSMKDLLAKLKDMLEMVENTEVIMQNGTQEEQAIACEMYAKAENFLNKDLDKGNCTNQAHVDNHVPLQFENRASSSTINLDNRGKQINKNSRDTRSQCKDSKISEKLALQAELKAKKRELEEIMGKHKASTSNLNHDVGTDNKSEFSCSNSIFDNVSGVWAPLLPSQHNQHDSSERYSSDEGTEDVNEYSEIASNQQNQSTVPPSAAAVGKYASEKYAAERNNSTDFLVGQSYDRMGQPFFRSPDGNVRGSTAEANSSFSRGSSVSNLGQVGKQNVQKQLELIRSVCDSMLPQTTNNQPNVHHLRNNLTPSPIYSELRPFSSPNAHPMNALNLVNPPPENAWFAGQPNVPFSDVANYQNWLTTNTLQTQAFMLNSLNQCCQMLWLQQRELANLRGMVTALQQERHSSPHYNNENQITSPLNQNLSCNQVEPMPPLLNQAVSPMNACASSTMNQGRSENPKLIPASTSCSLPNLNQYNTPPVTVDPIFANHSNLRLMDSQLNNMNMNNSEHVRNISMAALQGANDNINMQGQIWNGQALNNQVPPGNRANNYWDNFRSYSRQNLFSTKSNDGFQNSLLIDRTNNVASRSTPFEVHSMPKSTSQHVTPQENAPQRSCVKPSRRYTNTNIAVVPPDVLNINQNVKNEGLPLPPVQNENRGGNDSNSSSPNRSPYSNSTPRTPRRHSNIVVPNVENLQNPRRRNVSNESVNAEGNTKEVVALILANEARPHFLIQLFRDLQLVSSDPLRLKTLQSIQELISQSLRNSQAANLQEPTLNQEMLTSSNEFSMQSTVWSPIPPNSVPRNATILEGLISKKSDTAQTQNVFHEIIPFLNDNEHLTINQHLLASLKQKILEAKSFKKVVKDTIFQKHFSNVLDDILVFYSDKPLCAVKISLLQSVRDLLDRELSFMNLIQNTGESQLNDLVSSNLPPNQSLMELRCQFPLKSEPVEMASAAVQIQNEDLAEADQSHVEDEGIEEEGAVGGFLEAPLIDQNGASGELGVKKKEVDLSSSADAFAASTEAESQYQLGLDQVPTRLPTKSKSRSNTPNKDRIPKTDGDHQDNLN</sequence>